<feature type="signal peptide" evidence="2">
    <location>
        <begin position="1"/>
        <end position="31"/>
    </location>
</feature>
<dbReference type="Proteomes" id="UP000824220">
    <property type="component" value="Unassembled WGS sequence"/>
</dbReference>
<feature type="region of interest" description="Disordered" evidence="1">
    <location>
        <begin position="133"/>
        <end position="159"/>
    </location>
</feature>
<keyword evidence="2" id="KW-0732">Signal</keyword>
<dbReference type="EMBL" id="DXAM01000056">
    <property type="protein sequence ID" value="HJA04048.1"/>
    <property type="molecule type" value="Genomic_DNA"/>
</dbReference>
<evidence type="ECO:0000313" key="3">
    <source>
        <dbReference type="EMBL" id="HJA04048.1"/>
    </source>
</evidence>
<sequence>MIRTNRSRVVRTAAGVMGGLMLAGVGAAAMADEVGTDGVDVNVTIDEQAAGALSLSVAADSETLTEVEDASPDYREFVGALPDVTVTDTRSEVPEGVYWYVTGQASDFVGSEGQDPITPDHLGWAPALVTEGNGEVAPGEEVPTSLDDSTNPDNPNNVGLAGEELLQLALDSAEATAANGSWTANADLTLKTPNDVAGGSYSSTVTLSLFEEAY</sequence>
<evidence type="ECO:0000313" key="4">
    <source>
        <dbReference type="Proteomes" id="UP000824220"/>
    </source>
</evidence>
<protein>
    <recommendedName>
        <fullName evidence="5">WxL domain-containing protein</fullName>
    </recommendedName>
</protein>
<feature type="compositionally biased region" description="Polar residues" evidence="1">
    <location>
        <begin position="146"/>
        <end position="157"/>
    </location>
</feature>
<dbReference type="AlphaFoldDB" id="A0A9D2H3T1"/>
<name>A0A9D2H3T1_9MICO</name>
<gene>
    <name evidence="3" type="ORF">H9800_04235</name>
</gene>
<reference evidence="3" key="1">
    <citation type="journal article" date="2021" name="PeerJ">
        <title>Extensive microbial diversity within the chicken gut microbiome revealed by metagenomics and culture.</title>
        <authorList>
            <person name="Gilroy R."/>
            <person name="Ravi A."/>
            <person name="Getino M."/>
            <person name="Pursley I."/>
            <person name="Horton D.L."/>
            <person name="Alikhan N.F."/>
            <person name="Baker D."/>
            <person name="Gharbi K."/>
            <person name="Hall N."/>
            <person name="Watson M."/>
            <person name="Adriaenssens E.M."/>
            <person name="Foster-Nyarko E."/>
            <person name="Jarju S."/>
            <person name="Secka A."/>
            <person name="Antonio M."/>
            <person name="Oren A."/>
            <person name="Chaudhuri R.R."/>
            <person name="La Ragione R."/>
            <person name="Hildebrand F."/>
            <person name="Pallen M.J."/>
        </authorList>
    </citation>
    <scope>NUCLEOTIDE SEQUENCE</scope>
    <source>
        <strain evidence="3">ChiHjej8B7-3636</strain>
    </source>
</reference>
<evidence type="ECO:0000256" key="2">
    <source>
        <dbReference type="SAM" id="SignalP"/>
    </source>
</evidence>
<organism evidence="3 4">
    <name type="scientific">Candidatus Microbacterium stercoravium</name>
    <dbReference type="NCBI Taxonomy" id="2838697"/>
    <lineage>
        <taxon>Bacteria</taxon>
        <taxon>Bacillati</taxon>
        <taxon>Actinomycetota</taxon>
        <taxon>Actinomycetes</taxon>
        <taxon>Micrococcales</taxon>
        <taxon>Microbacteriaceae</taxon>
        <taxon>Microbacterium</taxon>
    </lineage>
</organism>
<reference evidence="3" key="2">
    <citation type="submission" date="2021-04" db="EMBL/GenBank/DDBJ databases">
        <authorList>
            <person name="Gilroy R."/>
        </authorList>
    </citation>
    <scope>NUCLEOTIDE SEQUENCE</scope>
    <source>
        <strain evidence="3">ChiHjej8B7-3636</strain>
    </source>
</reference>
<proteinExistence type="predicted"/>
<evidence type="ECO:0000256" key="1">
    <source>
        <dbReference type="SAM" id="MobiDB-lite"/>
    </source>
</evidence>
<comment type="caution">
    <text evidence="3">The sequence shown here is derived from an EMBL/GenBank/DDBJ whole genome shotgun (WGS) entry which is preliminary data.</text>
</comment>
<feature type="chain" id="PRO_5038691579" description="WxL domain-containing protein" evidence="2">
    <location>
        <begin position="32"/>
        <end position="214"/>
    </location>
</feature>
<evidence type="ECO:0008006" key="5">
    <source>
        <dbReference type="Google" id="ProtNLM"/>
    </source>
</evidence>
<accession>A0A9D2H3T1</accession>